<proteinExistence type="predicted"/>
<reference evidence="2" key="1">
    <citation type="submission" date="2014-05" db="EMBL/GenBank/DDBJ databases">
        <authorList>
            <person name="Chronopoulou M."/>
        </authorList>
    </citation>
    <scope>NUCLEOTIDE SEQUENCE</scope>
    <source>
        <tissue evidence="2">Whole organism</tissue>
    </source>
</reference>
<dbReference type="AlphaFoldDB" id="A0A0K2TCR9"/>
<evidence type="ECO:0000313" key="2">
    <source>
        <dbReference type="EMBL" id="CDW23813.1"/>
    </source>
</evidence>
<dbReference type="EMBL" id="HACA01006452">
    <property type="protein sequence ID" value="CDW23813.1"/>
    <property type="molecule type" value="Transcribed_RNA"/>
</dbReference>
<name>A0A0K2TCR9_LEPSM</name>
<keyword evidence="1" id="KW-1133">Transmembrane helix</keyword>
<keyword evidence="1" id="KW-0812">Transmembrane</keyword>
<organism evidence="2">
    <name type="scientific">Lepeophtheirus salmonis</name>
    <name type="common">Salmon louse</name>
    <name type="synonym">Caligus salmonis</name>
    <dbReference type="NCBI Taxonomy" id="72036"/>
    <lineage>
        <taxon>Eukaryota</taxon>
        <taxon>Metazoa</taxon>
        <taxon>Ecdysozoa</taxon>
        <taxon>Arthropoda</taxon>
        <taxon>Crustacea</taxon>
        <taxon>Multicrustacea</taxon>
        <taxon>Hexanauplia</taxon>
        <taxon>Copepoda</taxon>
        <taxon>Siphonostomatoida</taxon>
        <taxon>Caligidae</taxon>
        <taxon>Lepeophtheirus</taxon>
    </lineage>
</organism>
<feature type="non-terminal residue" evidence="2">
    <location>
        <position position="1"/>
    </location>
</feature>
<accession>A0A0K2TCR9</accession>
<feature type="transmembrane region" description="Helical" evidence="1">
    <location>
        <begin position="44"/>
        <end position="72"/>
    </location>
</feature>
<sequence>FYLLFTIGIKIVIINIIMKNTTRHWGICVTTVKENPSYILNIKIIFSILTTFIIASIWPFSSSSCIVSILLYDLFIR</sequence>
<protein>
    <submittedName>
        <fullName evidence="2">Uncharacterized protein</fullName>
    </submittedName>
</protein>
<keyword evidence="1" id="KW-0472">Membrane</keyword>
<evidence type="ECO:0000256" key="1">
    <source>
        <dbReference type="SAM" id="Phobius"/>
    </source>
</evidence>